<dbReference type="SUPFAM" id="SSF52172">
    <property type="entry name" value="CheY-like"/>
    <property type="match status" value="1"/>
</dbReference>
<dbReference type="OrthoDB" id="7874292at2"/>
<dbReference type="PROSITE" id="PS50110">
    <property type="entry name" value="RESPONSE_REGULATORY"/>
    <property type="match status" value="1"/>
</dbReference>
<gene>
    <name evidence="3" type="ORF">SAMN05443999_104223</name>
</gene>
<dbReference type="SMART" id="SM00448">
    <property type="entry name" value="REC"/>
    <property type="match status" value="1"/>
</dbReference>
<evidence type="ECO:0000259" key="2">
    <source>
        <dbReference type="PROSITE" id="PS50110"/>
    </source>
</evidence>
<evidence type="ECO:0000256" key="1">
    <source>
        <dbReference type="PROSITE-ProRule" id="PRU00169"/>
    </source>
</evidence>
<dbReference type="GO" id="GO:0000160">
    <property type="term" value="P:phosphorelay signal transduction system"/>
    <property type="evidence" value="ECO:0007669"/>
    <property type="project" value="InterPro"/>
</dbReference>
<evidence type="ECO:0000313" key="3">
    <source>
        <dbReference type="EMBL" id="SEL26596.1"/>
    </source>
</evidence>
<proteinExistence type="predicted"/>
<reference evidence="3 4" key="1">
    <citation type="submission" date="2016-10" db="EMBL/GenBank/DDBJ databases">
        <authorList>
            <person name="de Groot N.N."/>
        </authorList>
    </citation>
    <scope>NUCLEOTIDE SEQUENCE [LARGE SCALE GENOMIC DNA]</scope>
    <source>
        <strain evidence="3 4">DSM 100674</strain>
    </source>
</reference>
<dbReference type="RefSeq" id="WP_093034940.1">
    <property type="nucleotide sequence ID" value="NZ_FOAG01000004.1"/>
</dbReference>
<keyword evidence="4" id="KW-1185">Reference proteome</keyword>
<sequence length="120" mass="13029">MKVLIVESNADLGSLWQSHMQRQGMTVCLTMDQAGAVNALNTQGFDVIVLDLVLDKGSAFAVADLASYRYPETKVIFVTNTSFFSDGSIFELSANACAHLQSDILPEDLTAMVEHMGRSP</sequence>
<accession>A0A1H7NT62</accession>
<dbReference type="InterPro" id="IPR001789">
    <property type="entry name" value="Sig_transdc_resp-reg_receiver"/>
</dbReference>
<dbReference type="Pfam" id="PF00072">
    <property type="entry name" value="Response_reg"/>
    <property type="match status" value="1"/>
</dbReference>
<dbReference type="STRING" id="1287727.SAMN05443999_104223"/>
<feature type="domain" description="Response regulatory" evidence="2">
    <location>
        <begin position="2"/>
        <end position="117"/>
    </location>
</feature>
<keyword evidence="1" id="KW-0597">Phosphoprotein</keyword>
<dbReference type="AlphaFoldDB" id="A0A1H7NT62"/>
<dbReference type="Proteomes" id="UP000199582">
    <property type="component" value="Unassembled WGS sequence"/>
</dbReference>
<dbReference type="InterPro" id="IPR011006">
    <property type="entry name" value="CheY-like_superfamily"/>
</dbReference>
<dbReference type="EMBL" id="FOAG01000004">
    <property type="protein sequence ID" value="SEL26596.1"/>
    <property type="molecule type" value="Genomic_DNA"/>
</dbReference>
<name>A0A1H7NT62_9RHOB</name>
<dbReference type="Gene3D" id="3.40.50.2300">
    <property type="match status" value="1"/>
</dbReference>
<feature type="modified residue" description="4-aspartylphosphate" evidence="1">
    <location>
        <position position="51"/>
    </location>
</feature>
<evidence type="ECO:0000313" key="4">
    <source>
        <dbReference type="Proteomes" id="UP000199582"/>
    </source>
</evidence>
<protein>
    <submittedName>
        <fullName evidence="3">Response regulator receiver domain-containing protein</fullName>
    </submittedName>
</protein>
<organism evidence="3 4">
    <name type="scientific">Roseovarius azorensis</name>
    <dbReference type="NCBI Taxonomy" id="1287727"/>
    <lineage>
        <taxon>Bacteria</taxon>
        <taxon>Pseudomonadati</taxon>
        <taxon>Pseudomonadota</taxon>
        <taxon>Alphaproteobacteria</taxon>
        <taxon>Rhodobacterales</taxon>
        <taxon>Roseobacteraceae</taxon>
        <taxon>Roseovarius</taxon>
    </lineage>
</organism>